<name>A0ABV6JME8_9PROT</name>
<evidence type="ECO:0000313" key="4">
    <source>
        <dbReference type="Proteomes" id="UP001589865"/>
    </source>
</evidence>
<dbReference type="Gene3D" id="3.40.190.10">
    <property type="entry name" value="Periplasmic binding protein-like II"/>
    <property type="match status" value="2"/>
</dbReference>
<dbReference type="RefSeq" id="WP_377042568.1">
    <property type="nucleotide sequence ID" value="NZ_JBHLUN010000001.1"/>
</dbReference>
<dbReference type="CDD" id="cd13547">
    <property type="entry name" value="PBP2_Fbp_like_2"/>
    <property type="match status" value="1"/>
</dbReference>
<evidence type="ECO:0000313" key="3">
    <source>
        <dbReference type="EMBL" id="MFC0406881.1"/>
    </source>
</evidence>
<accession>A0ABV6JME8</accession>
<dbReference type="PIRSF" id="PIRSF002825">
    <property type="entry name" value="CfbpA"/>
    <property type="match status" value="1"/>
</dbReference>
<dbReference type="PANTHER" id="PTHR30006:SF2">
    <property type="entry name" value="ABC TRANSPORTER SUBSTRATE-BINDING PROTEIN"/>
    <property type="match status" value="1"/>
</dbReference>
<organism evidence="3 4">
    <name type="scientific">Roseomonas elaeocarpi</name>
    <dbReference type="NCBI Taxonomy" id="907779"/>
    <lineage>
        <taxon>Bacteria</taxon>
        <taxon>Pseudomonadati</taxon>
        <taxon>Pseudomonadota</taxon>
        <taxon>Alphaproteobacteria</taxon>
        <taxon>Acetobacterales</taxon>
        <taxon>Roseomonadaceae</taxon>
        <taxon>Roseomonas</taxon>
    </lineage>
</organism>
<protein>
    <submittedName>
        <fullName evidence="3">ABC transporter substrate-binding protein</fullName>
    </submittedName>
</protein>
<sequence>MLKQATVAGFLALAALVAPVAARADVTVYTAGPAGLIKQLAAGFTAETGVKANVFQGTTGQVMARIEAEAANPAVDVLISASWDTATDFTRRGWLLPYASPNAASVPASLKTETAVAQGVSALAIAWNPESKTPRPAEWADLTKPEYRGLVTIPDPSQSGASFELVAALQNKLGMELFEKLHGNGAVVSGANAQALNPVLQGAKAAVFGAVDYISLDGRRNGESIEVIFPASGTVVAPRPMMIMKWSRHPDEAKRFIDYVLSDKGQAAVAAAMLMPARSDITADRPLMRDLNVLPVDASVVYPKRDEILAAFNRANGH</sequence>
<evidence type="ECO:0000256" key="1">
    <source>
        <dbReference type="ARBA" id="ARBA00022729"/>
    </source>
</evidence>
<feature type="signal peptide" evidence="2">
    <location>
        <begin position="1"/>
        <end position="24"/>
    </location>
</feature>
<keyword evidence="4" id="KW-1185">Reference proteome</keyword>
<dbReference type="Pfam" id="PF13531">
    <property type="entry name" value="SBP_bac_11"/>
    <property type="match status" value="1"/>
</dbReference>
<keyword evidence="1 2" id="KW-0732">Signal</keyword>
<dbReference type="EMBL" id="JBHLUN010000001">
    <property type="protein sequence ID" value="MFC0406881.1"/>
    <property type="molecule type" value="Genomic_DNA"/>
</dbReference>
<reference evidence="3 4" key="1">
    <citation type="submission" date="2024-09" db="EMBL/GenBank/DDBJ databases">
        <authorList>
            <person name="Sun Q."/>
            <person name="Mori K."/>
        </authorList>
    </citation>
    <scope>NUCLEOTIDE SEQUENCE [LARGE SCALE GENOMIC DNA]</scope>
    <source>
        <strain evidence="3 4">TBRC 5777</strain>
    </source>
</reference>
<evidence type="ECO:0000256" key="2">
    <source>
        <dbReference type="SAM" id="SignalP"/>
    </source>
</evidence>
<gene>
    <name evidence="3" type="ORF">ACFFGY_01385</name>
</gene>
<proteinExistence type="predicted"/>
<feature type="chain" id="PRO_5046476643" evidence="2">
    <location>
        <begin position="25"/>
        <end position="318"/>
    </location>
</feature>
<dbReference type="PANTHER" id="PTHR30006">
    <property type="entry name" value="THIAMINE-BINDING PERIPLASMIC PROTEIN-RELATED"/>
    <property type="match status" value="1"/>
</dbReference>
<dbReference type="SUPFAM" id="SSF53850">
    <property type="entry name" value="Periplasmic binding protein-like II"/>
    <property type="match status" value="1"/>
</dbReference>
<dbReference type="InterPro" id="IPR026045">
    <property type="entry name" value="Ferric-bd"/>
</dbReference>
<comment type="caution">
    <text evidence="3">The sequence shown here is derived from an EMBL/GenBank/DDBJ whole genome shotgun (WGS) entry which is preliminary data.</text>
</comment>
<dbReference type="Proteomes" id="UP001589865">
    <property type="component" value="Unassembled WGS sequence"/>
</dbReference>